<name>A0A450X7U5_9GAMM</name>
<sequence>MCPLIQVPMQCLGVKRFGDILRFGQVLDMNECVIEHLETDACLGQLPGEPIVSIEMDLKTKWRPGGNTRVAQTELFINKVKVIVYTLA</sequence>
<proteinExistence type="predicted"/>
<protein>
    <submittedName>
        <fullName evidence="1">Uncharacterized protein</fullName>
    </submittedName>
</protein>
<dbReference type="EMBL" id="CAADFK010000477">
    <property type="protein sequence ID" value="VFK25338.1"/>
    <property type="molecule type" value="Genomic_DNA"/>
</dbReference>
<organism evidence="1">
    <name type="scientific">Candidatus Kentrum sp. LPFa</name>
    <dbReference type="NCBI Taxonomy" id="2126335"/>
    <lineage>
        <taxon>Bacteria</taxon>
        <taxon>Pseudomonadati</taxon>
        <taxon>Pseudomonadota</taxon>
        <taxon>Gammaproteobacteria</taxon>
        <taxon>Candidatus Kentrum</taxon>
    </lineage>
</organism>
<evidence type="ECO:0000313" key="1">
    <source>
        <dbReference type="EMBL" id="VFK25338.1"/>
    </source>
</evidence>
<gene>
    <name evidence="1" type="ORF">BECKLPF1236B_GA0070989_14773</name>
</gene>
<accession>A0A450X7U5</accession>
<dbReference type="AlphaFoldDB" id="A0A450X7U5"/>
<reference evidence="1" key="1">
    <citation type="submission" date="2019-02" db="EMBL/GenBank/DDBJ databases">
        <authorList>
            <person name="Gruber-Vodicka R. H."/>
            <person name="Seah K. B. B."/>
        </authorList>
    </citation>
    <scope>NUCLEOTIDE SEQUENCE</scope>
    <source>
        <strain evidence="1">BECK_S313</strain>
    </source>
</reference>